<reference evidence="2 3" key="1">
    <citation type="submission" date="2011-07" db="EMBL/GenBank/DDBJ databases">
        <authorList>
            <person name="Coyne R."/>
            <person name="Brami D."/>
            <person name="Johnson J."/>
            <person name="Hostetler J."/>
            <person name="Hannick L."/>
            <person name="Clark T."/>
            <person name="Cassidy-Hanley D."/>
            <person name="Inman J."/>
        </authorList>
    </citation>
    <scope>NUCLEOTIDE SEQUENCE [LARGE SCALE GENOMIC DNA]</scope>
    <source>
        <strain evidence="2 3">G5</strain>
    </source>
</reference>
<dbReference type="GeneID" id="14906865"/>
<dbReference type="AlphaFoldDB" id="G0QVI9"/>
<name>G0QVI9_ICHMU</name>
<sequence length="93" mass="10947">MLGQNSVHKLKLEIKRRTRSFISSLHYNAGPEYYFSKQISRIVILQITIVILICRNTLIYNIISVRTIFREQSKAKSTQFSCQIRHLYAKNSQ</sequence>
<evidence type="ECO:0000313" key="3">
    <source>
        <dbReference type="Proteomes" id="UP000008983"/>
    </source>
</evidence>
<organism evidence="2 3">
    <name type="scientific">Ichthyophthirius multifiliis</name>
    <name type="common">White spot disease agent</name>
    <name type="synonym">Ich</name>
    <dbReference type="NCBI Taxonomy" id="5932"/>
    <lineage>
        <taxon>Eukaryota</taxon>
        <taxon>Sar</taxon>
        <taxon>Alveolata</taxon>
        <taxon>Ciliophora</taxon>
        <taxon>Intramacronucleata</taxon>
        <taxon>Oligohymenophorea</taxon>
        <taxon>Hymenostomatida</taxon>
        <taxon>Ophryoglenina</taxon>
        <taxon>Ichthyophthirius</taxon>
    </lineage>
</organism>
<keyword evidence="1" id="KW-1133">Transmembrane helix</keyword>
<keyword evidence="1" id="KW-0812">Transmembrane</keyword>
<proteinExistence type="predicted"/>
<dbReference type="EMBL" id="GL983947">
    <property type="protein sequence ID" value="EGR30749.1"/>
    <property type="molecule type" value="Genomic_DNA"/>
</dbReference>
<protein>
    <submittedName>
        <fullName evidence="2">Uncharacterized protein</fullName>
    </submittedName>
</protein>
<feature type="transmembrane region" description="Helical" evidence="1">
    <location>
        <begin position="42"/>
        <end position="63"/>
    </location>
</feature>
<dbReference type="RefSeq" id="XP_004032336.1">
    <property type="nucleotide sequence ID" value="XM_004032288.1"/>
</dbReference>
<dbReference type="InParanoid" id="G0QVI9"/>
<keyword evidence="1" id="KW-0472">Membrane</keyword>
<evidence type="ECO:0000256" key="1">
    <source>
        <dbReference type="SAM" id="Phobius"/>
    </source>
</evidence>
<keyword evidence="3" id="KW-1185">Reference proteome</keyword>
<gene>
    <name evidence="2" type="ORF">IMG5_124150</name>
</gene>
<dbReference type="Proteomes" id="UP000008983">
    <property type="component" value="Unassembled WGS sequence"/>
</dbReference>
<evidence type="ECO:0000313" key="2">
    <source>
        <dbReference type="EMBL" id="EGR30749.1"/>
    </source>
</evidence>
<accession>G0QVI9</accession>